<dbReference type="AlphaFoldDB" id="R7YL13"/>
<protein>
    <recommendedName>
        <fullName evidence="2">Nascent polypeptide-associated complex subunit alpha-like UBA domain-containing protein</fullName>
    </recommendedName>
</protein>
<proteinExistence type="predicted"/>
<evidence type="ECO:0000313" key="4">
    <source>
        <dbReference type="Proteomes" id="UP000016924"/>
    </source>
</evidence>
<evidence type="ECO:0000259" key="2">
    <source>
        <dbReference type="Pfam" id="PF19026"/>
    </source>
</evidence>
<keyword evidence="4" id="KW-1185">Reference proteome</keyword>
<feature type="compositionally biased region" description="Basic and acidic residues" evidence="1">
    <location>
        <begin position="63"/>
        <end position="72"/>
    </location>
</feature>
<dbReference type="RefSeq" id="XP_007777890.1">
    <property type="nucleotide sequence ID" value="XM_007779700.1"/>
</dbReference>
<gene>
    <name evidence="3" type="ORF">W97_01797</name>
</gene>
<feature type="region of interest" description="Disordered" evidence="1">
    <location>
        <begin position="1"/>
        <end position="72"/>
    </location>
</feature>
<dbReference type="GO" id="GO:0050821">
    <property type="term" value="P:protein stabilization"/>
    <property type="evidence" value="ECO:0007669"/>
    <property type="project" value="TreeGrafter"/>
</dbReference>
<evidence type="ECO:0000256" key="1">
    <source>
        <dbReference type="SAM" id="MobiDB-lite"/>
    </source>
</evidence>
<dbReference type="GO" id="GO:0043066">
    <property type="term" value="P:negative regulation of apoptotic process"/>
    <property type="evidence" value="ECO:0007669"/>
    <property type="project" value="TreeGrafter"/>
</dbReference>
<dbReference type="OrthoDB" id="285219at2759"/>
<organism evidence="3 4">
    <name type="scientific">Coniosporium apollinis (strain CBS 100218)</name>
    <name type="common">Rock-inhabiting black yeast</name>
    <dbReference type="NCBI Taxonomy" id="1168221"/>
    <lineage>
        <taxon>Eukaryota</taxon>
        <taxon>Fungi</taxon>
        <taxon>Dikarya</taxon>
        <taxon>Ascomycota</taxon>
        <taxon>Pezizomycotina</taxon>
        <taxon>Dothideomycetes</taxon>
        <taxon>Dothideomycetes incertae sedis</taxon>
        <taxon>Coniosporium</taxon>
    </lineage>
</organism>
<evidence type="ECO:0000313" key="3">
    <source>
        <dbReference type="EMBL" id="EON62573.1"/>
    </source>
</evidence>
<dbReference type="Proteomes" id="UP000016924">
    <property type="component" value="Unassembled WGS sequence"/>
</dbReference>
<accession>R7YL13</accession>
<reference evidence="4" key="1">
    <citation type="submission" date="2012-06" db="EMBL/GenBank/DDBJ databases">
        <title>The genome sequence of Coniosporium apollinis CBS 100218.</title>
        <authorList>
            <consortium name="The Broad Institute Genome Sequencing Platform"/>
            <person name="Cuomo C."/>
            <person name="Gorbushina A."/>
            <person name="Noack S."/>
            <person name="Walker B."/>
            <person name="Young S.K."/>
            <person name="Zeng Q."/>
            <person name="Gargeya S."/>
            <person name="Fitzgerald M."/>
            <person name="Haas B."/>
            <person name="Abouelleil A."/>
            <person name="Alvarado L."/>
            <person name="Arachchi H.M."/>
            <person name="Berlin A.M."/>
            <person name="Chapman S.B."/>
            <person name="Goldberg J."/>
            <person name="Griggs A."/>
            <person name="Gujja S."/>
            <person name="Hansen M."/>
            <person name="Howarth C."/>
            <person name="Imamovic A."/>
            <person name="Larimer J."/>
            <person name="McCowan C."/>
            <person name="Montmayeur A."/>
            <person name="Murphy C."/>
            <person name="Neiman D."/>
            <person name="Pearson M."/>
            <person name="Priest M."/>
            <person name="Roberts A."/>
            <person name="Saif S."/>
            <person name="Shea T."/>
            <person name="Sisk P."/>
            <person name="Sykes S."/>
            <person name="Wortman J."/>
            <person name="Nusbaum C."/>
            <person name="Birren B."/>
        </authorList>
    </citation>
    <scope>NUCLEOTIDE SEQUENCE [LARGE SCALE GENOMIC DNA]</scope>
    <source>
        <strain evidence="4">CBS 100218</strain>
    </source>
</reference>
<dbReference type="OMA" id="PQNVDAD"/>
<dbReference type="GeneID" id="19899108"/>
<dbReference type="InterPro" id="IPR052617">
    <property type="entry name" value="Huntingtin-int_K"/>
</dbReference>
<dbReference type="STRING" id="1168221.R7YL13"/>
<sequence length="125" mass="13193">MAEEPQPPNVHEGASDPAPPEKISAEDRKAAAALSSLDARGEDDDAPAGKKEVDTEALGKAMRGLDVKEEGKKEEVKRKVVKVDQGDVALFVEQLELSKAKATELLKAHEGDAVKAMSAFVTASA</sequence>
<dbReference type="HOGENOM" id="CLU_127753_1_0_1"/>
<name>R7YL13_CONA1</name>
<dbReference type="Pfam" id="PF19026">
    <property type="entry name" value="UBA_HYPK"/>
    <property type="match status" value="1"/>
</dbReference>
<dbReference type="eggNOG" id="ENOG502SUV6">
    <property type="taxonomic scope" value="Eukaryota"/>
</dbReference>
<dbReference type="PANTHER" id="PTHR31184:SF2">
    <property type="entry name" value="HUNTINGTIN-INTERACTING PROTEIN K"/>
    <property type="match status" value="1"/>
</dbReference>
<dbReference type="InterPro" id="IPR038922">
    <property type="entry name" value="HYPK_UBA"/>
</dbReference>
<feature type="domain" description="Nascent polypeptide-associated complex subunit alpha-like UBA" evidence="2">
    <location>
        <begin position="81"/>
        <end position="121"/>
    </location>
</feature>
<dbReference type="CDD" id="cd14361">
    <property type="entry name" value="UBA_HYPK"/>
    <property type="match status" value="1"/>
</dbReference>
<dbReference type="PANTHER" id="PTHR31184">
    <property type="entry name" value="HUNTINGTIN-INTERACTING PROTEIN K FAMILY MEMBER"/>
    <property type="match status" value="1"/>
</dbReference>
<dbReference type="EMBL" id="JH767559">
    <property type="protein sequence ID" value="EON62573.1"/>
    <property type="molecule type" value="Genomic_DNA"/>
</dbReference>
<dbReference type="InterPro" id="IPR044034">
    <property type="entry name" value="NAC-like_UBA"/>
</dbReference>